<keyword evidence="1" id="KW-0472">Membrane</keyword>
<keyword evidence="3" id="KW-1185">Reference proteome</keyword>
<keyword evidence="1" id="KW-1133">Transmembrane helix</keyword>
<dbReference type="EMBL" id="OU896710">
    <property type="protein sequence ID" value="CAG9821364.1"/>
    <property type="molecule type" value="Genomic_DNA"/>
</dbReference>
<dbReference type="Proteomes" id="UP001153737">
    <property type="component" value="Chromosome 4"/>
</dbReference>
<keyword evidence="1" id="KW-0812">Transmembrane</keyword>
<protein>
    <submittedName>
        <fullName evidence="2">Uncharacterized protein</fullName>
    </submittedName>
</protein>
<dbReference type="AlphaFoldDB" id="A0A9N9SFW5"/>
<feature type="transmembrane region" description="Helical" evidence="1">
    <location>
        <begin position="12"/>
        <end position="34"/>
    </location>
</feature>
<evidence type="ECO:0000256" key="1">
    <source>
        <dbReference type="SAM" id="Phobius"/>
    </source>
</evidence>
<gene>
    <name evidence="2" type="ORF">PHAECO_LOCUS8592</name>
</gene>
<sequence length="85" mass="9974">MVMECSKHLDDYQILSEIVSILIPPTALVFKLVVFKLKSRSLLELMKHLDLGEFNYSKELKLLEKEIKFTRLLGNSYQVPFHIHL</sequence>
<accession>A0A9N9SFW5</accession>
<evidence type="ECO:0000313" key="3">
    <source>
        <dbReference type="Proteomes" id="UP001153737"/>
    </source>
</evidence>
<reference evidence="2" key="1">
    <citation type="submission" date="2022-01" db="EMBL/GenBank/DDBJ databases">
        <authorList>
            <person name="King R."/>
        </authorList>
    </citation>
    <scope>NUCLEOTIDE SEQUENCE</scope>
</reference>
<name>A0A9N9SFW5_PHACE</name>
<organism evidence="2 3">
    <name type="scientific">Phaedon cochleariae</name>
    <name type="common">Mustard beetle</name>
    <dbReference type="NCBI Taxonomy" id="80249"/>
    <lineage>
        <taxon>Eukaryota</taxon>
        <taxon>Metazoa</taxon>
        <taxon>Ecdysozoa</taxon>
        <taxon>Arthropoda</taxon>
        <taxon>Hexapoda</taxon>
        <taxon>Insecta</taxon>
        <taxon>Pterygota</taxon>
        <taxon>Neoptera</taxon>
        <taxon>Endopterygota</taxon>
        <taxon>Coleoptera</taxon>
        <taxon>Polyphaga</taxon>
        <taxon>Cucujiformia</taxon>
        <taxon>Chrysomeloidea</taxon>
        <taxon>Chrysomelidae</taxon>
        <taxon>Chrysomelinae</taxon>
        <taxon>Chrysomelini</taxon>
        <taxon>Phaedon</taxon>
    </lineage>
</organism>
<proteinExistence type="predicted"/>
<evidence type="ECO:0000313" key="2">
    <source>
        <dbReference type="EMBL" id="CAG9821364.1"/>
    </source>
</evidence>
<reference evidence="2" key="2">
    <citation type="submission" date="2022-10" db="EMBL/GenBank/DDBJ databases">
        <authorList>
            <consortium name="ENA_rothamsted_submissions"/>
            <consortium name="culmorum"/>
            <person name="King R."/>
        </authorList>
    </citation>
    <scope>NUCLEOTIDE SEQUENCE</scope>
</reference>